<dbReference type="Proteomes" id="UP000294513">
    <property type="component" value="Unassembled WGS sequence"/>
</dbReference>
<keyword evidence="3" id="KW-1185">Reference proteome</keyword>
<organism evidence="2 3">
    <name type="scientific">Actinomadura rubrisoli</name>
    <dbReference type="NCBI Taxonomy" id="2530368"/>
    <lineage>
        <taxon>Bacteria</taxon>
        <taxon>Bacillati</taxon>
        <taxon>Actinomycetota</taxon>
        <taxon>Actinomycetes</taxon>
        <taxon>Streptosporangiales</taxon>
        <taxon>Thermomonosporaceae</taxon>
        <taxon>Actinomadura</taxon>
    </lineage>
</organism>
<reference evidence="2 3" key="1">
    <citation type="submission" date="2019-03" db="EMBL/GenBank/DDBJ databases">
        <title>Draft genome sequences of novel Actinobacteria.</title>
        <authorList>
            <person name="Sahin N."/>
            <person name="Ay H."/>
            <person name="Saygin H."/>
        </authorList>
    </citation>
    <scope>NUCLEOTIDE SEQUENCE [LARGE SCALE GENOMIC DNA]</scope>
    <source>
        <strain evidence="2 3">H3C3</strain>
    </source>
</reference>
<dbReference type="RefSeq" id="WP_131888730.1">
    <property type="nucleotide sequence ID" value="NZ_SMKU01000002.1"/>
</dbReference>
<evidence type="ECO:0000313" key="3">
    <source>
        <dbReference type="Proteomes" id="UP000294513"/>
    </source>
</evidence>
<evidence type="ECO:0000256" key="1">
    <source>
        <dbReference type="SAM" id="Coils"/>
    </source>
</evidence>
<gene>
    <name evidence="2" type="ORF">E1298_00630</name>
</gene>
<feature type="coiled-coil region" evidence="1">
    <location>
        <begin position="14"/>
        <end position="41"/>
    </location>
</feature>
<proteinExistence type="predicted"/>
<dbReference type="AlphaFoldDB" id="A0A4R5CC64"/>
<name>A0A4R5CC64_9ACTN</name>
<evidence type="ECO:0000313" key="2">
    <source>
        <dbReference type="EMBL" id="TDD97568.1"/>
    </source>
</evidence>
<protein>
    <submittedName>
        <fullName evidence="2">Uncharacterized protein</fullName>
    </submittedName>
</protein>
<accession>A0A4R5CC64</accession>
<comment type="caution">
    <text evidence="2">The sequence shown here is derived from an EMBL/GenBank/DDBJ whole genome shotgun (WGS) entry which is preliminary data.</text>
</comment>
<sequence>MADPMTDPAVVARVAELQAALDRMQAAALAAQNERDTARAEAAATVKLWTEHVEKVHANHHETQILLSAAEKGLARQTVIARAEYERRCAAERLAAGRQTAIERLTEQRDAARRQVLELNARLLDETEAADA</sequence>
<dbReference type="EMBL" id="SMKU01000002">
    <property type="protein sequence ID" value="TDD97568.1"/>
    <property type="molecule type" value="Genomic_DNA"/>
</dbReference>
<keyword evidence="1" id="KW-0175">Coiled coil</keyword>